<dbReference type="OrthoDB" id="3223373at2"/>
<gene>
    <name evidence="5" type="ORF">D2E25_1510</name>
</gene>
<feature type="transmembrane region" description="Helical" evidence="2">
    <location>
        <begin position="512"/>
        <end position="533"/>
    </location>
</feature>
<evidence type="ECO:0000313" key="5">
    <source>
        <dbReference type="EMBL" id="RSX52939.1"/>
    </source>
</evidence>
<name>A0A430FJ93_9BIFI</name>
<feature type="region of interest" description="Disordered" evidence="1">
    <location>
        <begin position="708"/>
        <end position="742"/>
    </location>
</feature>
<keyword evidence="2" id="KW-1133">Transmembrane helix</keyword>
<dbReference type="AlphaFoldDB" id="A0A430FJ93"/>
<proteinExistence type="predicted"/>
<organism evidence="5 6">
    <name type="scientific">Bifidobacterium goeldii</name>
    <dbReference type="NCBI Taxonomy" id="2306975"/>
    <lineage>
        <taxon>Bacteria</taxon>
        <taxon>Bacillati</taxon>
        <taxon>Actinomycetota</taxon>
        <taxon>Actinomycetes</taxon>
        <taxon>Bifidobacteriales</taxon>
        <taxon>Bifidobacteriaceae</taxon>
        <taxon>Bifidobacterium</taxon>
    </lineage>
</organism>
<feature type="transmembrane region" description="Helical" evidence="2">
    <location>
        <begin position="545"/>
        <end position="563"/>
    </location>
</feature>
<evidence type="ECO:0008006" key="7">
    <source>
        <dbReference type="Google" id="ProtNLM"/>
    </source>
</evidence>
<reference evidence="5 6" key="1">
    <citation type="submission" date="2018-09" db="EMBL/GenBank/DDBJ databases">
        <title>Characterization of the phylogenetic diversity of five novel species belonging to the genus Bifidobacterium.</title>
        <authorList>
            <person name="Lugli G.A."/>
            <person name="Duranti S."/>
            <person name="Milani C."/>
        </authorList>
    </citation>
    <scope>NUCLEOTIDE SEQUENCE [LARGE SCALE GENOMIC DNA]</scope>
    <source>
        <strain evidence="5 6">2034B</strain>
    </source>
</reference>
<evidence type="ECO:0000259" key="3">
    <source>
        <dbReference type="Pfam" id="PF09972"/>
    </source>
</evidence>
<dbReference type="InterPro" id="IPR048389">
    <property type="entry name" value="YciQ-like_C"/>
</dbReference>
<dbReference type="Proteomes" id="UP000287533">
    <property type="component" value="Unassembled WGS sequence"/>
</dbReference>
<dbReference type="Pfam" id="PF09972">
    <property type="entry name" value="DUF2207"/>
    <property type="match status" value="1"/>
</dbReference>
<evidence type="ECO:0000313" key="6">
    <source>
        <dbReference type="Proteomes" id="UP000287533"/>
    </source>
</evidence>
<evidence type="ECO:0000259" key="4">
    <source>
        <dbReference type="Pfam" id="PF20990"/>
    </source>
</evidence>
<dbReference type="InterPro" id="IPR018702">
    <property type="entry name" value="DUF2207"/>
</dbReference>
<feature type="transmembrane region" description="Helical" evidence="2">
    <location>
        <begin position="7"/>
        <end position="32"/>
    </location>
</feature>
<evidence type="ECO:0000256" key="2">
    <source>
        <dbReference type="SAM" id="Phobius"/>
    </source>
</evidence>
<comment type="caution">
    <text evidence="5">The sequence shown here is derived from an EMBL/GenBank/DDBJ whole genome shotgun (WGS) entry which is preliminary data.</text>
</comment>
<dbReference type="RefSeq" id="WP_125981475.1">
    <property type="nucleotide sequence ID" value="NZ_QXGL01000004.1"/>
</dbReference>
<evidence type="ECO:0000256" key="1">
    <source>
        <dbReference type="SAM" id="MobiDB-lite"/>
    </source>
</evidence>
<keyword evidence="6" id="KW-1185">Reference proteome</keyword>
<feature type="domain" description="Predicted membrane protein YciQ-like C-terminal" evidence="4">
    <location>
        <begin position="342"/>
        <end position="619"/>
    </location>
</feature>
<feature type="compositionally biased region" description="Gly residues" evidence="1">
    <location>
        <begin position="715"/>
        <end position="742"/>
    </location>
</feature>
<sequence>MNVKRLVRAIVIAAIAALATTLIVILPIGLFGSGSNPVASYRSLDYDVQVQRDGNLRITQHIDLHLRDRSDDNGDNPYKQVYQRYQLSPSNLTAITDISVTNATTGERYEQGEPQISTGITDSRWNSEYARHWYIGQVDYNDDLTAYDDSQPATSNTMVEIGWNIPATKSANSLKFDVSMTFKGVSTAYDDLVTFQWEPVNDSNPMPIGTLTGTVHFPKGVTAKNSVAWMHYEGTSETSRGDNGTLQFSAYDVRAGQYLDIVAGFDASAAPETVRRETGDIKDHLVADETRQETEWRNKQRTRAQVITIAWLAIAAATIALFAIGFLAARRNVKNSTYHGDIDYWREPPELSPASAAKLIGVLDKSGGFAVDSRQMSATILSLASKHAIAIYPGPSALYRGIDMSQANNAQLAAMIGADQTRVNATAGTNTIVIMPVCSANRQSLNLSESEDAALHLLETISRRIGSPVFDFAQMKAACKRWEDGYKELRRFTNACANEFAMTAATRSAGGVPVASGTLLIMLALAGIIFNLATGYPLMAFFEGSIPLFLSLIILIYTTYTVLTDPVGQQLAGQVLGLKRYMEDFSNFTDRGVADLTLWDRYLVYAAAFGISDKALEQLAKAYPQVADPQWLDDNASDSILYWNYRPYGWRHHYHDHYGNDYGHNGPFGGNNTVPSFDAADFSANFGDLGAQISSGFADIRSTIQAAAPSSSSSGGSGGSFSGGGGFGGSSGGSGGGSFGVR</sequence>
<feature type="transmembrane region" description="Helical" evidence="2">
    <location>
        <begin position="309"/>
        <end position="329"/>
    </location>
</feature>
<accession>A0A430FJ93</accession>
<protein>
    <recommendedName>
        <fullName evidence="7">DUF2207 domain-containing protein</fullName>
    </recommendedName>
</protein>
<keyword evidence="2" id="KW-0472">Membrane</keyword>
<feature type="domain" description="DUF2207" evidence="3">
    <location>
        <begin position="42"/>
        <end position="265"/>
    </location>
</feature>
<dbReference type="Pfam" id="PF20990">
    <property type="entry name" value="DUF2207_C"/>
    <property type="match status" value="1"/>
</dbReference>
<dbReference type="EMBL" id="QXGL01000004">
    <property type="protein sequence ID" value="RSX52939.1"/>
    <property type="molecule type" value="Genomic_DNA"/>
</dbReference>
<keyword evidence="2" id="KW-0812">Transmembrane</keyword>